<name>A0A6G7K9L7_9LACT</name>
<dbReference type="Pfam" id="PF00015">
    <property type="entry name" value="MCPsignal"/>
    <property type="match status" value="1"/>
</dbReference>
<dbReference type="InterPro" id="IPR004089">
    <property type="entry name" value="MCPsignal_dom"/>
</dbReference>
<dbReference type="SUPFAM" id="SSF58104">
    <property type="entry name" value="Methyl-accepting chemotaxis protein (MCP) signaling domain"/>
    <property type="match status" value="1"/>
</dbReference>
<feature type="domain" description="HAMP" evidence="6">
    <location>
        <begin position="235"/>
        <end position="288"/>
    </location>
</feature>
<reference evidence="7 8" key="1">
    <citation type="journal article" date="2017" name="Int. J. Syst. Evol. Microbiol.">
        <title>Jeotgalibaca porci sp. nov. and Jeotgalibaca arthritidis sp. nov., isolated from pigs, and emended description of the genus Jeotgalibaca.</title>
        <authorList>
            <person name="Zamora L."/>
            <person name="Perez-Sancho M."/>
            <person name="Dominguez L."/>
            <person name="Fernandez-Garayzabal J.F."/>
            <person name="Vela A.I."/>
        </authorList>
    </citation>
    <scope>NUCLEOTIDE SEQUENCE [LARGE SCALE GENOMIC DNA]</scope>
    <source>
        <strain evidence="7 8">CECT 9157</strain>
    </source>
</reference>
<dbReference type="AlphaFoldDB" id="A0A6G7K9L7"/>
<evidence type="ECO:0000313" key="7">
    <source>
        <dbReference type="EMBL" id="QII81945.1"/>
    </source>
</evidence>
<dbReference type="RefSeq" id="WP_166161882.1">
    <property type="nucleotide sequence ID" value="NZ_CP049740.1"/>
</dbReference>
<keyword evidence="4" id="KW-1133">Transmembrane helix</keyword>
<keyword evidence="1 3" id="KW-0807">Transducer</keyword>
<dbReference type="SMART" id="SM00283">
    <property type="entry name" value="MA"/>
    <property type="match status" value="1"/>
</dbReference>
<evidence type="ECO:0000313" key="8">
    <source>
        <dbReference type="Proteomes" id="UP000501451"/>
    </source>
</evidence>
<dbReference type="GO" id="GO:0007165">
    <property type="term" value="P:signal transduction"/>
    <property type="evidence" value="ECO:0007669"/>
    <property type="project" value="UniProtKB-KW"/>
</dbReference>
<protein>
    <submittedName>
        <fullName evidence="7">Methyl-accepting chemotaxis protein</fullName>
    </submittedName>
</protein>
<feature type="transmembrane region" description="Helical" evidence="4">
    <location>
        <begin position="42"/>
        <end position="64"/>
    </location>
</feature>
<evidence type="ECO:0000259" key="5">
    <source>
        <dbReference type="PROSITE" id="PS50111"/>
    </source>
</evidence>
<dbReference type="InterPro" id="IPR003660">
    <property type="entry name" value="HAMP_dom"/>
</dbReference>
<dbReference type="PROSITE" id="PS50111">
    <property type="entry name" value="CHEMOTAXIS_TRANSDUC_2"/>
    <property type="match status" value="1"/>
</dbReference>
<comment type="similarity">
    <text evidence="2">Belongs to the methyl-accepting chemotaxis (MCP) protein family.</text>
</comment>
<evidence type="ECO:0000256" key="4">
    <source>
        <dbReference type="SAM" id="Phobius"/>
    </source>
</evidence>
<dbReference type="CDD" id="cd11386">
    <property type="entry name" value="MCP_signal"/>
    <property type="match status" value="1"/>
</dbReference>
<feature type="domain" description="Methyl-accepting transducer" evidence="5">
    <location>
        <begin position="307"/>
        <end position="564"/>
    </location>
</feature>
<proteinExistence type="inferred from homology"/>
<dbReference type="Gene3D" id="1.10.287.950">
    <property type="entry name" value="Methyl-accepting chemotaxis protein"/>
    <property type="match status" value="1"/>
</dbReference>
<dbReference type="PROSITE" id="PS50885">
    <property type="entry name" value="HAMP"/>
    <property type="match status" value="1"/>
</dbReference>
<keyword evidence="4" id="KW-0472">Membrane</keyword>
<evidence type="ECO:0000256" key="3">
    <source>
        <dbReference type="PROSITE-ProRule" id="PRU00284"/>
    </source>
</evidence>
<dbReference type="Proteomes" id="UP000501451">
    <property type="component" value="Chromosome"/>
</dbReference>
<dbReference type="PANTHER" id="PTHR32089:SF112">
    <property type="entry name" value="LYSOZYME-LIKE PROTEIN-RELATED"/>
    <property type="match status" value="1"/>
</dbReference>
<dbReference type="GO" id="GO:0016020">
    <property type="term" value="C:membrane"/>
    <property type="evidence" value="ECO:0007669"/>
    <property type="project" value="InterPro"/>
</dbReference>
<dbReference type="Gene3D" id="6.10.340.10">
    <property type="match status" value="1"/>
</dbReference>
<sequence length="595" mass="65726">MDTTEKIKKDKQKFDWSKIKGKFQSEKFKRFGFNNQTIRVRLLLSFSIVIIFMSGLGIANFITFRSINNDIKKIVEEEFVIQQNYDKISYYMAQKISAVRGYLLTGRESYVVEFNNYKQWSAENEKIISNIDNSITNQNLFTSMATWDESVQTDIFDLVTEGDRAAAMFNMNGNVNPKGEQIISNLSGQATTKSAEIRLETNSLMKKITTSISTMIITIVVIIVLSVFVAIFFANHFSKAISKVVTRLKSIEEGQLNQELLEVEGAGELADLGHSANALQIALYEIMTVISLGAEDMTQQSEELSQSSNEVKAGSEQVAITMQELSIGTENQAHSASQLSANMEAFNHKFMDVSETTEKVTVYSEDVLTLSGKGKELMNSSSQQMEKINEIVQDATVKMTELDKGTKEITKLVDIIQNVSKQTNLLALNAAIEAARAGEHGRGFAVVAEEVRKLSEQVAASVKEITLFVENIHREANDVSASLQEGFREAEAGLVGIKETNLTFDEITHSLQSVVEHINGVSTSLNDLTETGKEMNHSISEIASVSEESAAGVEETSAASQQINSTMEEVAVNAGQIAKLAENLGEIVQKFQLYP</sequence>
<evidence type="ECO:0000256" key="2">
    <source>
        <dbReference type="ARBA" id="ARBA00029447"/>
    </source>
</evidence>
<dbReference type="Pfam" id="PF12729">
    <property type="entry name" value="4HB_MCP_1"/>
    <property type="match status" value="1"/>
</dbReference>
<dbReference type="PANTHER" id="PTHR32089">
    <property type="entry name" value="METHYL-ACCEPTING CHEMOTAXIS PROTEIN MCPB"/>
    <property type="match status" value="1"/>
</dbReference>
<evidence type="ECO:0000259" key="6">
    <source>
        <dbReference type="PROSITE" id="PS50885"/>
    </source>
</evidence>
<keyword evidence="8" id="KW-1185">Reference proteome</keyword>
<gene>
    <name evidence="7" type="ORF">G7057_05430</name>
</gene>
<keyword evidence="4" id="KW-0812">Transmembrane</keyword>
<accession>A0A6G7K9L7</accession>
<dbReference type="InterPro" id="IPR024478">
    <property type="entry name" value="HlyB_4HB_MCP"/>
</dbReference>
<evidence type="ECO:0000256" key="1">
    <source>
        <dbReference type="ARBA" id="ARBA00023224"/>
    </source>
</evidence>
<dbReference type="EMBL" id="CP049740">
    <property type="protein sequence ID" value="QII81945.1"/>
    <property type="molecule type" value="Genomic_DNA"/>
</dbReference>
<dbReference type="KEGG" id="jar:G7057_05430"/>
<organism evidence="7 8">
    <name type="scientific">Jeotgalibaca arthritidis</name>
    <dbReference type="NCBI Taxonomy" id="1868794"/>
    <lineage>
        <taxon>Bacteria</taxon>
        <taxon>Bacillati</taxon>
        <taxon>Bacillota</taxon>
        <taxon>Bacilli</taxon>
        <taxon>Lactobacillales</taxon>
        <taxon>Carnobacteriaceae</taxon>
        <taxon>Jeotgalibaca</taxon>
    </lineage>
</organism>
<feature type="transmembrane region" description="Helical" evidence="4">
    <location>
        <begin position="212"/>
        <end position="234"/>
    </location>
</feature>